<reference evidence="1 2" key="1">
    <citation type="journal article" date="2013" name="Genome Announc.">
        <title>Genome sequence of 'Candidatus Methanomassiliicoccus intestinalis' Issoire-Mx1, a third thermoplasmatales-related methanogenic archaeon from human feces.</title>
        <authorList>
            <person name="Borrel G."/>
            <person name="Harris H.M."/>
            <person name="Parisot N."/>
            <person name="Gaci N."/>
            <person name="Tottey W."/>
            <person name="Mihajlovski A."/>
            <person name="Deane J."/>
            <person name="Gribaldo S."/>
            <person name="Bardot O."/>
            <person name="Peyretaillade E."/>
            <person name="Peyret P."/>
            <person name="O'Toole P.W."/>
            <person name="Brugere J.F."/>
        </authorList>
    </citation>
    <scope>NUCLEOTIDE SEQUENCE [LARGE SCALE GENOMIC DNA]</scope>
    <source>
        <strain evidence="1 2">Issoire-Mx1</strain>
    </source>
</reference>
<dbReference type="KEGG" id="mer:MMINT_11980"/>
<keyword evidence="2" id="KW-1185">Reference proteome</keyword>
<dbReference type="InterPro" id="IPR016032">
    <property type="entry name" value="Sig_transdc_resp-reg_C-effctor"/>
</dbReference>
<evidence type="ECO:0000313" key="2">
    <source>
        <dbReference type="Proteomes" id="UP000014070"/>
    </source>
</evidence>
<dbReference type="EMBL" id="CP005934">
    <property type="protein sequence ID" value="AGN26528.1"/>
    <property type="molecule type" value="Genomic_DNA"/>
</dbReference>
<accession>R9TAU0</accession>
<protein>
    <submittedName>
        <fullName evidence="1">Uncharacterized protein</fullName>
    </submittedName>
</protein>
<dbReference type="HOGENOM" id="CLU_2021392_0_0_2"/>
<dbReference type="InParanoid" id="R9TAU0"/>
<sequence>MFMKPEDEFEIITYVDEKTLKKLEKLAEKEGFQSADECADYIFHKQTFVLCCNDPDCRKDLIEKVFAKSRLSRTDLAVYSRYQTGQSIKDIAEELGLSEKEVKDCIGYARLQFPSETRRPFP</sequence>
<evidence type="ECO:0000313" key="1">
    <source>
        <dbReference type="EMBL" id="AGN26528.1"/>
    </source>
</evidence>
<name>R9TAU0_METII</name>
<dbReference type="RefSeq" id="WP_020449053.1">
    <property type="nucleotide sequence ID" value="NC_021353.1"/>
</dbReference>
<gene>
    <name evidence="1" type="ORF">MMINT_11980</name>
</gene>
<dbReference type="GO" id="GO:0006355">
    <property type="term" value="P:regulation of DNA-templated transcription"/>
    <property type="evidence" value="ECO:0007669"/>
    <property type="project" value="InterPro"/>
</dbReference>
<dbReference type="SUPFAM" id="SSF46894">
    <property type="entry name" value="C-terminal effector domain of the bipartite response regulators"/>
    <property type="match status" value="1"/>
</dbReference>
<proteinExistence type="predicted"/>
<dbReference type="GeneID" id="41323586"/>
<dbReference type="Proteomes" id="UP000014070">
    <property type="component" value="Chromosome"/>
</dbReference>
<organism evidence="1 2">
    <name type="scientific">Methanomassiliicoccus intestinalis (strain Issoire-Mx1)</name>
    <dbReference type="NCBI Taxonomy" id="1295009"/>
    <lineage>
        <taxon>Archaea</taxon>
        <taxon>Methanobacteriati</taxon>
        <taxon>Thermoplasmatota</taxon>
        <taxon>Thermoplasmata</taxon>
        <taxon>Methanomassiliicoccales</taxon>
        <taxon>Methanomassiliicoccaceae</taxon>
        <taxon>Methanomassiliicoccus</taxon>
    </lineage>
</organism>
<dbReference type="AlphaFoldDB" id="R9TAU0"/>
<dbReference type="GO" id="GO:0003677">
    <property type="term" value="F:DNA binding"/>
    <property type="evidence" value="ECO:0007669"/>
    <property type="project" value="InterPro"/>
</dbReference>